<comment type="subcellular location">
    <subcellularLocation>
        <location evidence="1">Cell membrane</location>
        <topology evidence="1">Multi-pass membrane protein</topology>
    </subcellularLocation>
</comment>
<dbReference type="InterPro" id="IPR000849">
    <property type="entry name" value="Sugar_P_transporter"/>
</dbReference>
<evidence type="ECO:0000256" key="3">
    <source>
        <dbReference type="ARBA" id="ARBA00022692"/>
    </source>
</evidence>
<dbReference type="InterPro" id="IPR011701">
    <property type="entry name" value="MFS"/>
</dbReference>
<gene>
    <name evidence="8" type="ORF">IAB63_04880</name>
</gene>
<evidence type="ECO:0000256" key="2">
    <source>
        <dbReference type="ARBA" id="ARBA00022448"/>
    </source>
</evidence>
<dbReference type="AlphaFoldDB" id="A0A9D1KWN9"/>
<feature type="transmembrane region" description="Helical" evidence="6">
    <location>
        <begin position="73"/>
        <end position="92"/>
    </location>
</feature>
<dbReference type="GO" id="GO:0035435">
    <property type="term" value="P:phosphate ion transmembrane transport"/>
    <property type="evidence" value="ECO:0007669"/>
    <property type="project" value="TreeGrafter"/>
</dbReference>
<dbReference type="EMBL" id="DVLT01000035">
    <property type="protein sequence ID" value="HIU02567.1"/>
    <property type="molecule type" value="Genomic_DNA"/>
</dbReference>
<evidence type="ECO:0000256" key="1">
    <source>
        <dbReference type="ARBA" id="ARBA00004651"/>
    </source>
</evidence>
<dbReference type="InterPro" id="IPR020846">
    <property type="entry name" value="MFS_dom"/>
</dbReference>
<keyword evidence="2" id="KW-0813">Transport</keyword>
<name>A0A9D1KWN9_9FIRM</name>
<feature type="transmembrane region" description="Helical" evidence="6">
    <location>
        <begin position="279"/>
        <end position="299"/>
    </location>
</feature>
<feature type="transmembrane region" description="Helical" evidence="6">
    <location>
        <begin position="164"/>
        <end position="183"/>
    </location>
</feature>
<feature type="transmembrane region" description="Helical" evidence="6">
    <location>
        <begin position="246"/>
        <end position="267"/>
    </location>
</feature>
<keyword evidence="4 6" id="KW-1133">Transmembrane helix</keyword>
<proteinExistence type="predicted"/>
<dbReference type="InterPro" id="IPR036259">
    <property type="entry name" value="MFS_trans_sf"/>
</dbReference>
<dbReference type="SUPFAM" id="SSF103473">
    <property type="entry name" value="MFS general substrate transporter"/>
    <property type="match status" value="1"/>
</dbReference>
<evidence type="ECO:0000313" key="9">
    <source>
        <dbReference type="Proteomes" id="UP000824164"/>
    </source>
</evidence>
<dbReference type="PIRSF" id="PIRSF002808">
    <property type="entry name" value="Hexose_phosphate_transp"/>
    <property type="match status" value="1"/>
</dbReference>
<keyword evidence="5 6" id="KW-0472">Membrane</keyword>
<dbReference type="GO" id="GO:0061513">
    <property type="term" value="F:glucose 6-phosphate:phosphate antiporter activity"/>
    <property type="evidence" value="ECO:0007669"/>
    <property type="project" value="TreeGrafter"/>
</dbReference>
<dbReference type="GO" id="GO:0005886">
    <property type="term" value="C:plasma membrane"/>
    <property type="evidence" value="ECO:0007669"/>
    <property type="project" value="UniProtKB-SubCell"/>
</dbReference>
<dbReference type="Proteomes" id="UP000824164">
    <property type="component" value="Unassembled WGS sequence"/>
</dbReference>
<reference evidence="8" key="1">
    <citation type="submission" date="2020-10" db="EMBL/GenBank/DDBJ databases">
        <authorList>
            <person name="Gilroy R."/>
        </authorList>
    </citation>
    <scope>NUCLEOTIDE SEQUENCE</scope>
    <source>
        <strain evidence="8">CHK187-14744</strain>
    </source>
</reference>
<dbReference type="PANTHER" id="PTHR43826">
    <property type="entry name" value="GLUCOSE-6-PHOSPHATE EXCHANGER SLC37A4"/>
    <property type="match status" value="1"/>
</dbReference>
<dbReference type="PANTHER" id="PTHR43826:SF3">
    <property type="entry name" value="GLUCOSE-6-PHOSPHATE EXCHANGER SLC37A4"/>
    <property type="match status" value="1"/>
</dbReference>
<dbReference type="Pfam" id="PF07690">
    <property type="entry name" value="MFS_1"/>
    <property type="match status" value="1"/>
</dbReference>
<feature type="domain" description="Major facilitator superfamily (MFS) profile" evidence="7">
    <location>
        <begin position="8"/>
        <end position="398"/>
    </location>
</feature>
<feature type="transmembrane region" description="Helical" evidence="6">
    <location>
        <begin position="374"/>
        <end position="395"/>
    </location>
</feature>
<dbReference type="Gene3D" id="1.20.1250.20">
    <property type="entry name" value="MFS general substrate transporter like domains"/>
    <property type="match status" value="2"/>
</dbReference>
<evidence type="ECO:0000256" key="6">
    <source>
        <dbReference type="SAM" id="Phobius"/>
    </source>
</evidence>
<feature type="transmembrane region" description="Helical" evidence="6">
    <location>
        <begin position="133"/>
        <end position="152"/>
    </location>
</feature>
<dbReference type="PROSITE" id="PS50850">
    <property type="entry name" value="MFS"/>
    <property type="match status" value="1"/>
</dbReference>
<feature type="transmembrane region" description="Helical" evidence="6">
    <location>
        <begin position="47"/>
        <end position="66"/>
    </location>
</feature>
<evidence type="ECO:0000259" key="7">
    <source>
        <dbReference type="PROSITE" id="PS50850"/>
    </source>
</evidence>
<keyword evidence="3 6" id="KW-0812">Transmembrane</keyword>
<evidence type="ECO:0000256" key="4">
    <source>
        <dbReference type="ARBA" id="ARBA00022989"/>
    </source>
</evidence>
<feature type="transmembrane region" description="Helical" evidence="6">
    <location>
        <begin position="305"/>
        <end position="329"/>
    </location>
</feature>
<comment type="caution">
    <text evidence="8">The sequence shown here is derived from an EMBL/GenBank/DDBJ whole genome shotgun (WGS) entry which is preliminary data.</text>
</comment>
<feature type="transmembrane region" description="Helical" evidence="6">
    <location>
        <begin position="336"/>
        <end position="354"/>
    </location>
</feature>
<feature type="transmembrane region" description="Helical" evidence="6">
    <location>
        <begin position="9"/>
        <end position="27"/>
    </location>
</feature>
<dbReference type="InterPro" id="IPR051337">
    <property type="entry name" value="OPA_Antiporter"/>
</dbReference>
<reference evidence="8" key="2">
    <citation type="journal article" date="2021" name="PeerJ">
        <title>Extensive microbial diversity within the chicken gut microbiome revealed by metagenomics and culture.</title>
        <authorList>
            <person name="Gilroy R."/>
            <person name="Ravi A."/>
            <person name="Getino M."/>
            <person name="Pursley I."/>
            <person name="Horton D.L."/>
            <person name="Alikhan N.F."/>
            <person name="Baker D."/>
            <person name="Gharbi K."/>
            <person name="Hall N."/>
            <person name="Watson M."/>
            <person name="Adriaenssens E.M."/>
            <person name="Foster-Nyarko E."/>
            <person name="Jarju S."/>
            <person name="Secka A."/>
            <person name="Antonio M."/>
            <person name="Oren A."/>
            <person name="Chaudhuri R.R."/>
            <person name="La Ragione R."/>
            <person name="Hildebrand F."/>
            <person name="Pallen M.J."/>
        </authorList>
    </citation>
    <scope>NUCLEOTIDE SEQUENCE</scope>
    <source>
        <strain evidence="8">CHK187-14744</strain>
    </source>
</reference>
<accession>A0A9D1KWN9</accession>
<protein>
    <submittedName>
        <fullName evidence="8">MFS transporter</fullName>
    </submittedName>
</protein>
<evidence type="ECO:0000256" key="5">
    <source>
        <dbReference type="ARBA" id="ARBA00023136"/>
    </source>
</evidence>
<evidence type="ECO:0000313" key="8">
    <source>
        <dbReference type="EMBL" id="HIU02567.1"/>
    </source>
</evidence>
<organism evidence="8 9">
    <name type="scientific">Candidatus Onthocola gallistercoris</name>
    <dbReference type="NCBI Taxonomy" id="2840876"/>
    <lineage>
        <taxon>Bacteria</taxon>
        <taxon>Bacillati</taxon>
        <taxon>Bacillota</taxon>
        <taxon>Bacilli</taxon>
        <taxon>Candidatus Onthocola</taxon>
    </lineage>
</organism>
<sequence length="418" mass="46143">MNRPFAKRILFLCFSTYLTVYILRVNFSSAMPHMSSQLGMSGAQLGAMGAVFFITYAAGQLINGFISDAVSPFRFIIAGLTGSVCMNLAIAVCPDPRLIIFFWAANGYFQSIFWACLNRILSLYFDDSKHSMVATVMSSSMVGGFIVSWVFLGRLLNGRIWNSFFLIPALFGLILLIVWVITDRRLDKPPIPRQELTIGTFRKNVSFLFCHKAYMYCLICFCLGFVKESISVWSPTIIGQSMGVELSSSALLLIIIPLANLCGMFVSKILIDRFKGNELRTLILMFISMAVGSGLLFIARGHMVAVTIILLAEISAMSYGCNSILLSFIPLAFAKYNLVSTLVGILDFSSYIGASISSLVMGSVLTDGNWIHASLFWLAAAICAITLCFIAKSAVKGGDIDEKRHRHHKQKVSVSFRN</sequence>